<dbReference type="Proteomes" id="UP000291404">
    <property type="component" value="Unassembled WGS sequence"/>
</dbReference>
<keyword evidence="2" id="KW-1185">Reference proteome</keyword>
<comment type="caution">
    <text evidence="1">The sequence shown here is derived from an EMBL/GenBank/DDBJ whole genome shotgun (WGS) entry which is preliminary data.</text>
</comment>
<evidence type="ECO:0000313" key="2">
    <source>
        <dbReference type="Proteomes" id="UP000291404"/>
    </source>
</evidence>
<sequence length="65" mass="7582">MLSMNQNNQEMMVKNLVDNLKNMPSRELLGSYTITRLDDLIYSQNTIDDINKNDFVTKTIETARK</sequence>
<dbReference type="VEuPathDB" id="MicrosporidiaDB:CWI36_0677p0020"/>
<gene>
    <name evidence="1" type="ORF">CWI36_0677p0020</name>
</gene>
<organism evidence="1 2">
    <name type="scientific">Hamiltosporidium magnivora</name>
    <dbReference type="NCBI Taxonomy" id="148818"/>
    <lineage>
        <taxon>Eukaryota</taxon>
        <taxon>Fungi</taxon>
        <taxon>Fungi incertae sedis</taxon>
        <taxon>Microsporidia</taxon>
        <taxon>Dubosqiidae</taxon>
        <taxon>Hamiltosporidium</taxon>
    </lineage>
</organism>
<accession>A0A4Q9LBA1</accession>
<proteinExistence type="predicted"/>
<name>A0A4Q9LBA1_9MICR</name>
<evidence type="ECO:0000313" key="1">
    <source>
        <dbReference type="EMBL" id="TBU05083.1"/>
    </source>
</evidence>
<dbReference type="EMBL" id="PITI01000677">
    <property type="protein sequence ID" value="TBU05083.1"/>
    <property type="molecule type" value="Genomic_DNA"/>
</dbReference>
<dbReference type="AlphaFoldDB" id="A0A4Q9LBA1"/>
<reference evidence="1 2" key="1">
    <citation type="submission" date="2017-12" db="EMBL/GenBank/DDBJ databases">
        <authorList>
            <person name="Pombert J.-F."/>
            <person name="Haag K.L."/>
            <person name="Ebert D."/>
        </authorList>
    </citation>
    <scope>NUCLEOTIDE SEQUENCE [LARGE SCALE GENOMIC DNA]</scope>
    <source>
        <strain evidence="1">BE-OM-2</strain>
    </source>
</reference>
<dbReference type="VEuPathDB" id="MicrosporidiaDB:CWI39_1336p0010"/>
<protein>
    <submittedName>
        <fullName evidence="1">Uncharacterized protein</fullName>
    </submittedName>
</protein>